<organism evidence="3 4">
    <name type="scientific">Methylobacterium mesophilicum SR1.6/6</name>
    <dbReference type="NCBI Taxonomy" id="908290"/>
    <lineage>
        <taxon>Bacteria</taxon>
        <taxon>Pseudomonadati</taxon>
        <taxon>Pseudomonadota</taxon>
        <taxon>Alphaproteobacteria</taxon>
        <taxon>Hyphomicrobiales</taxon>
        <taxon>Methylobacteriaceae</taxon>
        <taxon>Methylobacterium</taxon>
    </lineage>
</organism>
<dbReference type="AlphaFoldDB" id="A0A6B9FSI5"/>
<gene>
    <name evidence="3" type="ORF">MMSR116_28435</name>
</gene>
<name>A0A6B9FSI5_9HYPH</name>
<dbReference type="SUPFAM" id="SSF69047">
    <property type="entry name" value="Hypothetical protein YjbJ"/>
    <property type="match status" value="1"/>
</dbReference>
<dbReference type="PANTHER" id="PTHR34977:SF1">
    <property type="entry name" value="UPF0337 PROTEIN YJBJ"/>
    <property type="match status" value="1"/>
</dbReference>
<evidence type="ECO:0000256" key="1">
    <source>
        <dbReference type="ARBA" id="ARBA00009129"/>
    </source>
</evidence>
<sequence>MVDTDRIAGAARELGGKVQGAIGDLAGSNGVSVEGRLREAHGAAENLYGQAKDAVRHAADEVSDHAAEAYDRGRHYAWEGHERSAEWPHASLLVAGLVGFGLGFLVSRL</sequence>
<evidence type="ECO:0000313" key="4">
    <source>
        <dbReference type="Proteomes" id="UP000012488"/>
    </source>
</evidence>
<dbReference type="EMBL" id="CP043538">
    <property type="protein sequence ID" value="QGY05387.1"/>
    <property type="molecule type" value="Genomic_DNA"/>
</dbReference>
<evidence type="ECO:0000313" key="3">
    <source>
        <dbReference type="EMBL" id="QGY05387.1"/>
    </source>
</evidence>
<accession>A0A6B9FSI5</accession>
<dbReference type="InterPro" id="IPR050423">
    <property type="entry name" value="UPF0337_stress_rsp"/>
</dbReference>
<reference evidence="3 4" key="2">
    <citation type="journal article" date="2013" name="Genome Announc.">
        <title>Draft Genome Sequence of Methylobacterium mesophilicum Strain SR1.6/6, Isolated from Citrus sinensis.</title>
        <authorList>
            <person name="Marinho Almeida D."/>
            <person name="Dini-Andreote F."/>
            <person name="Camargo Neves A.A."/>
            <person name="Juca Ramos R.T."/>
            <person name="Andreote F.D."/>
            <person name="Carneiro A.R."/>
            <person name="Oliveira de Souza Lima A."/>
            <person name="Caracciolo Gomes de Sa P.H."/>
            <person name="Ribeiro Barbosa M.S."/>
            <person name="Araujo W.L."/>
            <person name="Silva A."/>
        </authorList>
    </citation>
    <scope>NUCLEOTIDE SEQUENCE [LARGE SCALE GENOMIC DNA]</scope>
    <source>
        <strain evidence="3 4">SR1.6/6</strain>
    </source>
</reference>
<dbReference type="RefSeq" id="WP_010684213.1">
    <property type="nucleotide sequence ID" value="NZ_CP043538.1"/>
</dbReference>
<dbReference type="OrthoDB" id="7874071at2"/>
<dbReference type="Pfam" id="PF05532">
    <property type="entry name" value="CsbD"/>
    <property type="match status" value="1"/>
</dbReference>
<dbReference type="Gene3D" id="1.10.1470.10">
    <property type="entry name" value="YjbJ"/>
    <property type="match status" value="1"/>
</dbReference>
<dbReference type="InterPro" id="IPR008462">
    <property type="entry name" value="CsbD"/>
</dbReference>
<protein>
    <submittedName>
        <fullName evidence="3">CsbD family protein</fullName>
    </submittedName>
</protein>
<reference evidence="3 4" key="1">
    <citation type="journal article" date="2012" name="Genet. Mol. Biol.">
        <title>Analysis of 16S rRNA and mxaF genes revealing insights into Methylobacterium niche-specific plant association.</title>
        <authorList>
            <person name="Dourado M.N."/>
            <person name="Andreote F.D."/>
            <person name="Dini-Andreote F."/>
            <person name="Conti R."/>
            <person name="Araujo J.M."/>
            <person name="Araujo W.L."/>
        </authorList>
    </citation>
    <scope>NUCLEOTIDE SEQUENCE [LARGE SCALE GENOMIC DNA]</scope>
    <source>
        <strain evidence="3 4">SR1.6/6</strain>
    </source>
</reference>
<dbReference type="KEGG" id="mmes:MMSR116_28435"/>
<evidence type="ECO:0000259" key="2">
    <source>
        <dbReference type="Pfam" id="PF05532"/>
    </source>
</evidence>
<proteinExistence type="inferred from homology"/>
<feature type="domain" description="CsbD-like" evidence="2">
    <location>
        <begin position="5"/>
        <end position="57"/>
    </location>
</feature>
<dbReference type="Proteomes" id="UP000012488">
    <property type="component" value="Chromosome"/>
</dbReference>
<dbReference type="PANTHER" id="PTHR34977">
    <property type="entry name" value="UPF0337 PROTEIN YJBJ"/>
    <property type="match status" value="1"/>
</dbReference>
<dbReference type="InterPro" id="IPR036629">
    <property type="entry name" value="YjbJ_sf"/>
</dbReference>
<comment type="similarity">
    <text evidence="1">Belongs to the UPF0337 (CsbD) family.</text>
</comment>